<gene>
    <name evidence="1" type="ORF">LTS18_001263</name>
</gene>
<reference evidence="1" key="1">
    <citation type="submission" date="2024-09" db="EMBL/GenBank/DDBJ databases">
        <title>Black Yeasts Isolated from many extreme environments.</title>
        <authorList>
            <person name="Coleine C."/>
            <person name="Stajich J.E."/>
            <person name="Selbmann L."/>
        </authorList>
    </citation>
    <scope>NUCLEOTIDE SEQUENCE</scope>
    <source>
        <strain evidence="1">CCFEE 5737</strain>
    </source>
</reference>
<comment type="caution">
    <text evidence="1">The sequence shown here is derived from an EMBL/GenBank/DDBJ whole genome shotgun (WGS) entry which is preliminary data.</text>
</comment>
<accession>A0ACC3DF72</accession>
<feature type="non-terminal residue" evidence="1">
    <location>
        <position position="104"/>
    </location>
</feature>
<protein>
    <submittedName>
        <fullName evidence="1">Uncharacterized protein</fullName>
    </submittedName>
</protein>
<name>A0ACC3DF72_9PEZI</name>
<sequence length="104" mass="11688">MDSNQSWSSQSRMTSITAPSTAPSQSTPKTKKSTPYDAAFEQALIDSGVFPYNRGPKPHNWEEMNNHLRQPRASLSPFQFSEGAFENFQQKNEDAESEARVMST</sequence>
<organism evidence="1 2">
    <name type="scientific">Coniosporium uncinatum</name>
    <dbReference type="NCBI Taxonomy" id="93489"/>
    <lineage>
        <taxon>Eukaryota</taxon>
        <taxon>Fungi</taxon>
        <taxon>Dikarya</taxon>
        <taxon>Ascomycota</taxon>
        <taxon>Pezizomycotina</taxon>
        <taxon>Dothideomycetes</taxon>
        <taxon>Dothideomycetes incertae sedis</taxon>
        <taxon>Coniosporium</taxon>
    </lineage>
</organism>
<proteinExistence type="predicted"/>
<dbReference type="EMBL" id="JAWDJW010005592">
    <property type="protein sequence ID" value="KAK3067179.1"/>
    <property type="molecule type" value="Genomic_DNA"/>
</dbReference>
<evidence type="ECO:0000313" key="2">
    <source>
        <dbReference type="Proteomes" id="UP001186974"/>
    </source>
</evidence>
<dbReference type="Proteomes" id="UP001186974">
    <property type="component" value="Unassembled WGS sequence"/>
</dbReference>
<evidence type="ECO:0000313" key="1">
    <source>
        <dbReference type="EMBL" id="KAK3067179.1"/>
    </source>
</evidence>
<keyword evidence="2" id="KW-1185">Reference proteome</keyword>